<evidence type="ECO:0000256" key="3">
    <source>
        <dbReference type="ARBA" id="ARBA00022692"/>
    </source>
</evidence>
<feature type="transmembrane region" description="Helical" evidence="6">
    <location>
        <begin position="382"/>
        <end position="403"/>
    </location>
</feature>
<evidence type="ECO:0000256" key="5">
    <source>
        <dbReference type="ARBA" id="ARBA00023136"/>
    </source>
</evidence>
<dbReference type="AlphaFoldDB" id="A0A4Q0XVB0"/>
<organism evidence="7 8">
    <name type="scientific">Candidatus Marinarcus aquaticus</name>
    <dbReference type="NCBI Taxonomy" id="2044504"/>
    <lineage>
        <taxon>Bacteria</taxon>
        <taxon>Pseudomonadati</taxon>
        <taxon>Campylobacterota</taxon>
        <taxon>Epsilonproteobacteria</taxon>
        <taxon>Campylobacterales</taxon>
        <taxon>Arcobacteraceae</taxon>
        <taxon>Candidatus Marinarcus</taxon>
    </lineage>
</organism>
<dbReference type="PANTHER" id="PTHR42723">
    <property type="entry name" value="CHLOROPHYLL SYNTHASE"/>
    <property type="match status" value="1"/>
</dbReference>
<feature type="transmembrane region" description="Helical" evidence="6">
    <location>
        <begin position="147"/>
        <end position="165"/>
    </location>
</feature>
<accession>A0A4Q0XVB0</accession>
<dbReference type="GO" id="GO:0016020">
    <property type="term" value="C:membrane"/>
    <property type="evidence" value="ECO:0007669"/>
    <property type="project" value="UniProtKB-SubCell"/>
</dbReference>
<keyword evidence="8" id="KW-1185">Reference proteome</keyword>
<feature type="transmembrane region" description="Helical" evidence="6">
    <location>
        <begin position="256"/>
        <end position="271"/>
    </location>
</feature>
<dbReference type="EMBL" id="PDKN01000002">
    <property type="protein sequence ID" value="RXJ60119.1"/>
    <property type="molecule type" value="Genomic_DNA"/>
</dbReference>
<dbReference type="Pfam" id="PF01040">
    <property type="entry name" value="UbiA"/>
    <property type="match status" value="1"/>
</dbReference>
<keyword evidence="4 6" id="KW-1133">Transmembrane helix</keyword>
<dbReference type="Gene3D" id="1.10.357.140">
    <property type="entry name" value="UbiA prenyltransferase"/>
    <property type="match status" value="1"/>
</dbReference>
<feature type="transmembrane region" description="Helical" evidence="6">
    <location>
        <begin position="177"/>
        <end position="197"/>
    </location>
</feature>
<reference evidence="7 8" key="1">
    <citation type="submission" date="2017-10" db="EMBL/GenBank/DDBJ databases">
        <title>Genomics of the genus Arcobacter.</title>
        <authorList>
            <person name="Perez-Cataluna A."/>
            <person name="Figueras M.J."/>
        </authorList>
    </citation>
    <scope>NUCLEOTIDE SEQUENCE [LARGE SCALE GENOMIC DNA]</scope>
    <source>
        <strain evidence="7 8">CECT 8987</strain>
    </source>
</reference>
<evidence type="ECO:0000256" key="6">
    <source>
        <dbReference type="SAM" id="Phobius"/>
    </source>
</evidence>
<feature type="transmembrane region" description="Helical" evidence="6">
    <location>
        <begin position="415"/>
        <end position="431"/>
    </location>
</feature>
<feature type="transmembrane region" description="Helical" evidence="6">
    <location>
        <begin position="94"/>
        <end position="113"/>
    </location>
</feature>
<dbReference type="InterPro" id="IPR050475">
    <property type="entry name" value="Prenyltransferase_related"/>
</dbReference>
<evidence type="ECO:0000256" key="1">
    <source>
        <dbReference type="ARBA" id="ARBA00004141"/>
    </source>
</evidence>
<dbReference type="Gene3D" id="1.20.120.1780">
    <property type="entry name" value="UbiA prenyltransferase"/>
    <property type="match status" value="1"/>
</dbReference>
<dbReference type="Proteomes" id="UP000290657">
    <property type="component" value="Unassembled WGS sequence"/>
</dbReference>
<keyword evidence="5 6" id="KW-0472">Membrane</keyword>
<feature type="transmembrane region" description="Helical" evidence="6">
    <location>
        <begin position="55"/>
        <end position="82"/>
    </location>
</feature>
<sequence>MKKLLKFVTEYINDIKRGELTLNSFLLTFLCIVIIRTVLEFVFESGHFLTLKSSFYYILVDYVHIFISWLTLYAFISLILFYLTPVSFINTFKVTLHFFGIIIIVPILDYFVFESGTIVYNHSFDTFWFSFLNTFNPFVELAFATKGVRVEIALVLIFAYAFVYIESKKHMKALLSVLLIYTIIYMYGYLPAFYNFFLDTRFEEIINNSFLRTKSDVQFNLYIYLPLVLLLLGVIFKQFDKSMRDTIRDSIRIERFTIYLGLFLFGFVMTLKNNTIGWETVNLFDVQKVCMAALALLFMFAYSTVLNNIYDVEIDKISNTKRPLVMQVITFEHCIELKNFYLFMALLMALSINEHFFVLSMLILSLSYLYSAKPLRLKRHFIFANMTLSCIAVSVYLLGVTLFEGNLTFINSDKTLLVFIFVLFFISANIKDIKDIRGDKKEGVCTLPILLGEAKTMLIIKVSAFLCMVLFLYLLGFGAITLTALLGLMLFMSLKLKNSESYLLGLQLIALMIYIFIFLR</sequence>
<comment type="subcellular location">
    <subcellularLocation>
        <location evidence="1">Membrane</location>
        <topology evidence="1">Multi-pass membrane protein</topology>
    </subcellularLocation>
</comment>
<proteinExistence type="predicted"/>
<dbReference type="InterPro" id="IPR000537">
    <property type="entry name" value="UbiA_prenyltransferase"/>
</dbReference>
<dbReference type="RefSeq" id="WP_128995468.1">
    <property type="nucleotide sequence ID" value="NZ_PDKN01000002.1"/>
</dbReference>
<dbReference type="InterPro" id="IPR044878">
    <property type="entry name" value="UbiA_sf"/>
</dbReference>
<name>A0A4Q0XVB0_9BACT</name>
<feature type="transmembrane region" description="Helical" evidence="6">
    <location>
        <begin position="20"/>
        <end position="43"/>
    </location>
</feature>
<evidence type="ECO:0000313" key="8">
    <source>
        <dbReference type="Proteomes" id="UP000290657"/>
    </source>
</evidence>
<dbReference type="GO" id="GO:0016765">
    <property type="term" value="F:transferase activity, transferring alkyl or aryl (other than methyl) groups"/>
    <property type="evidence" value="ECO:0007669"/>
    <property type="project" value="InterPro"/>
</dbReference>
<feature type="transmembrane region" description="Helical" evidence="6">
    <location>
        <begin position="502"/>
        <end position="519"/>
    </location>
</feature>
<evidence type="ECO:0000256" key="2">
    <source>
        <dbReference type="ARBA" id="ARBA00022475"/>
    </source>
</evidence>
<evidence type="ECO:0000256" key="4">
    <source>
        <dbReference type="ARBA" id="ARBA00022989"/>
    </source>
</evidence>
<comment type="caution">
    <text evidence="7">The sequence shown here is derived from an EMBL/GenBank/DDBJ whole genome shotgun (WGS) entry which is preliminary data.</text>
</comment>
<feature type="transmembrane region" description="Helical" evidence="6">
    <location>
        <begin position="352"/>
        <end position="370"/>
    </location>
</feature>
<feature type="transmembrane region" description="Helical" evidence="6">
    <location>
        <begin position="217"/>
        <end position="236"/>
    </location>
</feature>
<dbReference type="PANTHER" id="PTHR42723:SF1">
    <property type="entry name" value="CHLOROPHYLL SYNTHASE, CHLOROPLASTIC"/>
    <property type="match status" value="1"/>
</dbReference>
<feature type="transmembrane region" description="Helical" evidence="6">
    <location>
        <begin position="465"/>
        <end position="490"/>
    </location>
</feature>
<evidence type="ECO:0000313" key="7">
    <source>
        <dbReference type="EMBL" id="RXJ60119.1"/>
    </source>
</evidence>
<gene>
    <name evidence="7" type="ORF">CRV04_03705</name>
</gene>
<protein>
    <submittedName>
        <fullName evidence="7">Uncharacterized protein</fullName>
    </submittedName>
</protein>
<keyword evidence="2" id="KW-1003">Cell membrane</keyword>
<keyword evidence="3 6" id="KW-0812">Transmembrane</keyword>